<reference evidence="3 4" key="1">
    <citation type="journal article" date="2020" name="BMC Genomics">
        <title>Intraspecific diversification of the crop wild relative Brassica cretica Lam. using demographic model selection.</title>
        <authorList>
            <person name="Kioukis A."/>
            <person name="Michalopoulou V.A."/>
            <person name="Briers L."/>
            <person name="Pirintsos S."/>
            <person name="Studholme D.J."/>
            <person name="Pavlidis P."/>
            <person name="Sarris P.F."/>
        </authorList>
    </citation>
    <scope>NUCLEOTIDE SEQUENCE [LARGE SCALE GENOMIC DNA]</scope>
    <source>
        <strain evidence="4">cv. PFS-1207/04</strain>
    </source>
</reference>
<dbReference type="InterPro" id="IPR011990">
    <property type="entry name" value="TPR-like_helical_dom_sf"/>
</dbReference>
<accession>A0ABQ7B1Q0</accession>
<dbReference type="PANTHER" id="PTHR46310:SF8">
    <property type="entry name" value="AMIDASE DOMAIN-CONTAINING PROTEIN"/>
    <property type="match status" value="1"/>
</dbReference>
<evidence type="ECO:0000313" key="4">
    <source>
        <dbReference type="Proteomes" id="UP000266723"/>
    </source>
</evidence>
<dbReference type="InterPro" id="IPR023631">
    <property type="entry name" value="Amidase_dom"/>
</dbReference>
<dbReference type="InterPro" id="IPR019734">
    <property type="entry name" value="TPR_rpt"/>
</dbReference>
<feature type="repeat" description="TPR" evidence="1">
    <location>
        <begin position="483"/>
        <end position="516"/>
    </location>
</feature>
<dbReference type="SUPFAM" id="SSF48452">
    <property type="entry name" value="TPR-like"/>
    <property type="match status" value="1"/>
</dbReference>
<protein>
    <recommendedName>
        <fullName evidence="2">Amidase domain-containing protein</fullName>
    </recommendedName>
</protein>
<keyword evidence="1" id="KW-0802">TPR repeat</keyword>
<evidence type="ECO:0000313" key="3">
    <source>
        <dbReference type="EMBL" id="KAF3520213.1"/>
    </source>
</evidence>
<dbReference type="Pfam" id="PF01425">
    <property type="entry name" value="Amidase"/>
    <property type="match status" value="1"/>
</dbReference>
<dbReference type="PROSITE" id="PS50005">
    <property type="entry name" value="TPR"/>
    <property type="match status" value="1"/>
</dbReference>
<dbReference type="Gene3D" id="1.25.40.10">
    <property type="entry name" value="Tetratricopeptide repeat domain"/>
    <property type="match status" value="1"/>
</dbReference>
<dbReference type="SUPFAM" id="SSF75304">
    <property type="entry name" value="Amidase signature (AS) enzymes"/>
    <property type="match status" value="1"/>
</dbReference>
<sequence length="564" mass="61403">MQPKRRHILASRASKLCVLLGLGLAGVLLVTKKLKKRVREDFGAFIEKLLLLPPPQPAPPKAPHPLTALSFALSDLFDVKRYVSGFGHPDWIRTHEAAASTSPVVSVLVEGGATCVGKTVVGEFAFSISGETKHYYTPTNPAAPAHIPGGACSGAAVAVSANLVDFSLGIDTVGGVRAPVGYCGVLGFRSSQGIVSNAGIIPVSSSLDAVGWFARDPNTLRRVGHVILQLPFAAQRNPRQIILADDYLQFSKVPVDSIKKVVIKSAEKLFGRQALKHENLEKYLEAKVPSLKEFCREKANGDDAKLTTSMLLANVMQLLQRHEFLQNHGDWINTVNPSIDPAVYSQLCKTPELTDEEIENLNAVRNQMRVAIGSLLKDDGILVIPTMPSVPPKLGSKEIMSEDYQNRASSLLCVASISGCCQVTVPLGKHDKCPVSVSLIARHGGDRFLLDTVQKMYASLQENSTLMVNPKSPINTISQEESAEIAKEKGNQAFKEKQWQKAIGMYSEAIKLNDKNGTYYSNRAAAYLELGSFRQAEADCTKALALDKKVRLFFLFHQVTCLES</sequence>
<dbReference type="Proteomes" id="UP000266723">
    <property type="component" value="Unassembled WGS sequence"/>
</dbReference>
<organism evidence="3 4">
    <name type="scientific">Brassica cretica</name>
    <name type="common">Mustard</name>
    <dbReference type="NCBI Taxonomy" id="69181"/>
    <lineage>
        <taxon>Eukaryota</taxon>
        <taxon>Viridiplantae</taxon>
        <taxon>Streptophyta</taxon>
        <taxon>Embryophyta</taxon>
        <taxon>Tracheophyta</taxon>
        <taxon>Spermatophyta</taxon>
        <taxon>Magnoliopsida</taxon>
        <taxon>eudicotyledons</taxon>
        <taxon>Gunneridae</taxon>
        <taxon>Pentapetalae</taxon>
        <taxon>rosids</taxon>
        <taxon>malvids</taxon>
        <taxon>Brassicales</taxon>
        <taxon>Brassicaceae</taxon>
        <taxon>Brassiceae</taxon>
        <taxon>Brassica</taxon>
    </lineage>
</organism>
<dbReference type="Gene3D" id="3.90.1300.10">
    <property type="entry name" value="Amidase signature (AS) domain"/>
    <property type="match status" value="1"/>
</dbReference>
<name>A0ABQ7B1Q0_BRACR</name>
<evidence type="ECO:0000256" key="1">
    <source>
        <dbReference type="PROSITE-ProRule" id="PRU00339"/>
    </source>
</evidence>
<evidence type="ECO:0000259" key="2">
    <source>
        <dbReference type="Pfam" id="PF01425"/>
    </source>
</evidence>
<keyword evidence="4" id="KW-1185">Reference proteome</keyword>
<dbReference type="EMBL" id="QGKV02001556">
    <property type="protein sequence ID" value="KAF3520213.1"/>
    <property type="molecule type" value="Genomic_DNA"/>
</dbReference>
<gene>
    <name evidence="3" type="ORF">DY000_02058903</name>
</gene>
<comment type="caution">
    <text evidence="3">The sequence shown here is derived from an EMBL/GenBank/DDBJ whole genome shotgun (WGS) entry which is preliminary data.</text>
</comment>
<feature type="domain" description="Amidase" evidence="2">
    <location>
        <begin position="63"/>
        <end position="450"/>
    </location>
</feature>
<dbReference type="PANTHER" id="PTHR46310">
    <property type="entry name" value="AMIDASE 1"/>
    <property type="match status" value="1"/>
</dbReference>
<proteinExistence type="predicted"/>
<dbReference type="InterPro" id="IPR036928">
    <property type="entry name" value="AS_sf"/>
</dbReference>
<dbReference type="SMART" id="SM00028">
    <property type="entry name" value="TPR"/>
    <property type="match status" value="2"/>
</dbReference>